<dbReference type="Proteomes" id="UP000031668">
    <property type="component" value="Unassembled WGS sequence"/>
</dbReference>
<comment type="caution">
    <text evidence="1">The sequence shown here is derived from an EMBL/GenBank/DDBJ whole genome shotgun (WGS) entry which is preliminary data.</text>
</comment>
<evidence type="ECO:0000313" key="2">
    <source>
        <dbReference type="Proteomes" id="UP000031668"/>
    </source>
</evidence>
<dbReference type="OrthoDB" id="126031at2759"/>
<dbReference type="AlphaFoldDB" id="A0A0C2M2N1"/>
<organism evidence="1 2">
    <name type="scientific">Thelohanellus kitauei</name>
    <name type="common">Myxosporean</name>
    <dbReference type="NCBI Taxonomy" id="669202"/>
    <lineage>
        <taxon>Eukaryota</taxon>
        <taxon>Metazoa</taxon>
        <taxon>Cnidaria</taxon>
        <taxon>Myxozoa</taxon>
        <taxon>Myxosporea</taxon>
        <taxon>Bivalvulida</taxon>
        <taxon>Platysporina</taxon>
        <taxon>Myxobolidae</taxon>
        <taxon>Thelohanellus</taxon>
    </lineage>
</organism>
<reference evidence="1 2" key="1">
    <citation type="journal article" date="2014" name="Genome Biol. Evol.">
        <title>The genome of the myxosporean Thelohanellus kitauei shows adaptations to nutrient acquisition within its fish host.</title>
        <authorList>
            <person name="Yang Y."/>
            <person name="Xiong J."/>
            <person name="Zhou Z."/>
            <person name="Huo F."/>
            <person name="Miao W."/>
            <person name="Ran C."/>
            <person name="Liu Y."/>
            <person name="Zhang J."/>
            <person name="Feng J."/>
            <person name="Wang M."/>
            <person name="Wang M."/>
            <person name="Wang L."/>
            <person name="Yao B."/>
        </authorList>
    </citation>
    <scope>NUCLEOTIDE SEQUENCE [LARGE SCALE GENOMIC DNA]</scope>
    <source>
        <strain evidence="1">Wuqing</strain>
    </source>
</reference>
<proteinExistence type="predicted"/>
<evidence type="ECO:0000313" key="1">
    <source>
        <dbReference type="EMBL" id="KII61340.1"/>
    </source>
</evidence>
<sequence length="142" mass="16457">MKGVFSFKGVENHHGKSNIPQKEFLCFIMNEDCKRTVQMVFYMFFEGTNIRISRSTVAPCLKEFHHTLNMVRVIPGRMNDSSTILLRKEYGINFLRIAPDRNKIFFIHETGFQINMVSRCGRSEAGVPATRTVVALWMKNFC</sequence>
<keyword evidence="2" id="KW-1185">Reference proteome</keyword>
<dbReference type="EMBL" id="JWZT01005339">
    <property type="protein sequence ID" value="KII61340.1"/>
    <property type="molecule type" value="Genomic_DNA"/>
</dbReference>
<protein>
    <recommendedName>
        <fullName evidence="3">DUF4817 domain-containing protein</fullName>
    </recommendedName>
</protein>
<accession>A0A0C2M2N1</accession>
<evidence type="ECO:0008006" key="3">
    <source>
        <dbReference type="Google" id="ProtNLM"/>
    </source>
</evidence>
<name>A0A0C2M2N1_THEKT</name>
<gene>
    <name evidence="1" type="ORF">RF11_12754</name>
</gene>